<dbReference type="PROSITE" id="PS50181">
    <property type="entry name" value="FBOX"/>
    <property type="match status" value="1"/>
</dbReference>
<proteinExistence type="predicted"/>
<evidence type="ECO:0000313" key="2">
    <source>
        <dbReference type="EMBL" id="KAE9622151.1"/>
    </source>
</evidence>
<gene>
    <name evidence="2" type="ORF">Lalb_Chr01g0022261</name>
</gene>
<dbReference type="CDD" id="cd22160">
    <property type="entry name" value="F-box_AtFBL13-like"/>
    <property type="match status" value="1"/>
</dbReference>
<protein>
    <submittedName>
        <fullName evidence="2">Putative F-box domain, FBD domain, leucine-rich repeat domain, L domain-containing protein</fullName>
    </submittedName>
</protein>
<dbReference type="Pfam" id="PF08387">
    <property type="entry name" value="FBD"/>
    <property type="match status" value="1"/>
</dbReference>
<dbReference type="Pfam" id="PF24758">
    <property type="entry name" value="LRR_At5g56370"/>
    <property type="match status" value="1"/>
</dbReference>
<comment type="caution">
    <text evidence="2">The sequence shown here is derived from an EMBL/GenBank/DDBJ whole genome shotgun (WGS) entry which is preliminary data.</text>
</comment>
<dbReference type="InterPro" id="IPR050232">
    <property type="entry name" value="FBL13/AtMIF1-like"/>
</dbReference>
<keyword evidence="3" id="KW-1185">Reference proteome</keyword>
<dbReference type="PANTHER" id="PTHR31900:SF34">
    <property type="entry name" value="EMB|CAB62440.1-RELATED"/>
    <property type="match status" value="1"/>
</dbReference>
<dbReference type="SUPFAM" id="SSF52047">
    <property type="entry name" value="RNI-like"/>
    <property type="match status" value="1"/>
</dbReference>
<dbReference type="PANTHER" id="PTHR31900">
    <property type="entry name" value="F-BOX/RNI SUPERFAMILY PROTEIN-RELATED"/>
    <property type="match status" value="1"/>
</dbReference>
<dbReference type="InterPro" id="IPR006566">
    <property type="entry name" value="FBD"/>
</dbReference>
<dbReference type="Proteomes" id="UP000447434">
    <property type="component" value="Chromosome 1"/>
</dbReference>
<dbReference type="InterPro" id="IPR055411">
    <property type="entry name" value="LRR_FXL15/At3g58940/PEG3-like"/>
</dbReference>
<dbReference type="SMART" id="SM00579">
    <property type="entry name" value="FBD"/>
    <property type="match status" value="1"/>
</dbReference>
<evidence type="ECO:0000259" key="1">
    <source>
        <dbReference type="PROSITE" id="PS50181"/>
    </source>
</evidence>
<dbReference type="InterPro" id="IPR053781">
    <property type="entry name" value="F-box_AtFBL13-like"/>
</dbReference>
<dbReference type="InterPro" id="IPR001810">
    <property type="entry name" value="F-box_dom"/>
</dbReference>
<dbReference type="Gene3D" id="1.20.1280.50">
    <property type="match status" value="1"/>
</dbReference>
<dbReference type="InterPro" id="IPR036047">
    <property type="entry name" value="F-box-like_dom_sf"/>
</dbReference>
<evidence type="ECO:0000313" key="3">
    <source>
        <dbReference type="Proteomes" id="UP000447434"/>
    </source>
</evidence>
<sequence>MPQTSIPPPQRRHLPPITAVETADKISQLPDVLLTKILSLLPTKQSVRTGILSKRWRPLWTSVPILDFDDEIPFDRSESVIGRREDLKIQNWTGFTDFVYSVFLFYEAEPVNRFRLRCANCSDSNITAWVGQAVQRKVKEIELTLSLSRYVALPRRLFNCDTVSVMKLNGVFLNALISLSVKLPRLRVLHVGDRVLFGCHDCIVMLLNGCPILEDLSIESTYSDACGGRVCAKADFELNLKYLVKAKIGFSWKKICQKSMFLFFQALSNVRFLSITHSTAACLKYASASDIPIFNNLIQLEISFGNYYWDLLAKLLQNSRRLETLIIHKETQKYTKGQDSKWNHPLHVPDCLLVHLKTFCLKEYQGWESEKEFVGYILQNARVLETMTIYIASSLELDAQLQIRRNLSTLQRSFQSCQISLNLVS</sequence>
<dbReference type="AlphaFoldDB" id="A0A6A4R8N5"/>
<organism evidence="2 3">
    <name type="scientific">Lupinus albus</name>
    <name type="common">White lupine</name>
    <name type="synonym">Lupinus termis</name>
    <dbReference type="NCBI Taxonomy" id="3870"/>
    <lineage>
        <taxon>Eukaryota</taxon>
        <taxon>Viridiplantae</taxon>
        <taxon>Streptophyta</taxon>
        <taxon>Embryophyta</taxon>
        <taxon>Tracheophyta</taxon>
        <taxon>Spermatophyta</taxon>
        <taxon>Magnoliopsida</taxon>
        <taxon>eudicotyledons</taxon>
        <taxon>Gunneridae</taxon>
        <taxon>Pentapetalae</taxon>
        <taxon>rosids</taxon>
        <taxon>fabids</taxon>
        <taxon>Fabales</taxon>
        <taxon>Fabaceae</taxon>
        <taxon>Papilionoideae</taxon>
        <taxon>50 kb inversion clade</taxon>
        <taxon>genistoids sensu lato</taxon>
        <taxon>core genistoids</taxon>
        <taxon>Genisteae</taxon>
        <taxon>Lupinus</taxon>
    </lineage>
</organism>
<feature type="domain" description="F-box" evidence="1">
    <location>
        <begin position="23"/>
        <end position="59"/>
    </location>
</feature>
<reference evidence="3" key="1">
    <citation type="journal article" date="2020" name="Nat. Commun.">
        <title>Genome sequence of the cluster root forming white lupin.</title>
        <authorList>
            <person name="Hufnagel B."/>
            <person name="Marques A."/>
            <person name="Soriano A."/>
            <person name="Marques L."/>
            <person name="Divol F."/>
            <person name="Doumas P."/>
            <person name="Sallet E."/>
            <person name="Mancinotti D."/>
            <person name="Carrere S."/>
            <person name="Marande W."/>
            <person name="Arribat S."/>
            <person name="Keller J."/>
            <person name="Huneau C."/>
            <person name="Blein T."/>
            <person name="Aime D."/>
            <person name="Laguerre M."/>
            <person name="Taylor J."/>
            <person name="Schubert V."/>
            <person name="Nelson M."/>
            <person name="Geu-Flores F."/>
            <person name="Crespi M."/>
            <person name="Gallardo-Guerrero K."/>
            <person name="Delaux P.-M."/>
            <person name="Salse J."/>
            <person name="Berges H."/>
            <person name="Guyot R."/>
            <person name="Gouzy J."/>
            <person name="Peret B."/>
        </authorList>
    </citation>
    <scope>NUCLEOTIDE SEQUENCE [LARGE SCALE GENOMIC DNA]</scope>
    <source>
        <strain evidence="3">cv. Amiga</strain>
    </source>
</reference>
<dbReference type="SUPFAM" id="SSF81383">
    <property type="entry name" value="F-box domain"/>
    <property type="match status" value="1"/>
</dbReference>
<accession>A0A6A4R8N5</accession>
<dbReference type="EMBL" id="WOCE01000001">
    <property type="protein sequence ID" value="KAE9622151.1"/>
    <property type="molecule type" value="Genomic_DNA"/>
</dbReference>
<dbReference type="OrthoDB" id="1900471at2759"/>
<name>A0A6A4R8N5_LUPAL</name>
<dbReference type="Pfam" id="PF00646">
    <property type="entry name" value="F-box"/>
    <property type="match status" value="1"/>
</dbReference>